<protein>
    <submittedName>
        <fullName evidence="3">Transposase</fullName>
    </submittedName>
</protein>
<dbReference type="KEGG" id="plen:EIM92_20780"/>
<evidence type="ECO:0000259" key="2">
    <source>
        <dbReference type="Pfam" id="PF13546"/>
    </source>
</evidence>
<dbReference type="KEGG" id="plen:EIM92_17760"/>
<dbReference type="KEGG" id="plen:EIM92_16825"/>
<evidence type="ECO:0000313" key="4">
    <source>
        <dbReference type="EMBL" id="AZK45942.1"/>
    </source>
</evidence>
<dbReference type="EMBL" id="CP034248">
    <property type="protein sequence ID" value="AZK47778.1"/>
    <property type="molecule type" value="Genomic_DNA"/>
</dbReference>
<feature type="transmembrane region" description="Helical" evidence="1">
    <location>
        <begin position="37"/>
        <end position="54"/>
    </location>
</feature>
<dbReference type="EMBL" id="CP034248">
    <property type="protein sequence ID" value="AZK47938.1"/>
    <property type="molecule type" value="Genomic_DNA"/>
</dbReference>
<accession>A0A3Q8S8M0</accession>
<keyword evidence="1" id="KW-0472">Membrane</keyword>
<organism evidence="3 10">
    <name type="scientific">Paenibacillus lentus</name>
    <dbReference type="NCBI Taxonomy" id="1338368"/>
    <lineage>
        <taxon>Bacteria</taxon>
        <taxon>Bacillati</taxon>
        <taxon>Bacillota</taxon>
        <taxon>Bacilli</taxon>
        <taxon>Bacillales</taxon>
        <taxon>Paenibacillaceae</taxon>
        <taxon>Paenibacillus</taxon>
    </lineage>
</organism>
<proteinExistence type="predicted"/>
<evidence type="ECO:0000256" key="1">
    <source>
        <dbReference type="SAM" id="Phobius"/>
    </source>
</evidence>
<dbReference type="AlphaFoldDB" id="A0A3Q8S8M0"/>
<dbReference type="EMBL" id="CP034248">
    <property type="protein sequence ID" value="AZK44928.1"/>
    <property type="molecule type" value="Genomic_DNA"/>
</dbReference>
<dbReference type="EMBL" id="CP034248">
    <property type="protein sequence ID" value="AZK47606.1"/>
    <property type="molecule type" value="Genomic_DNA"/>
</dbReference>
<dbReference type="RefSeq" id="WP_125081064.1">
    <property type="nucleotide sequence ID" value="NZ_CP034248.1"/>
</dbReference>
<dbReference type="Pfam" id="PF13546">
    <property type="entry name" value="DDE_5"/>
    <property type="match status" value="1"/>
</dbReference>
<dbReference type="InterPro" id="IPR012337">
    <property type="entry name" value="RNaseH-like_sf"/>
</dbReference>
<dbReference type="Proteomes" id="UP000273145">
    <property type="component" value="Chromosome"/>
</dbReference>
<evidence type="ECO:0000313" key="10">
    <source>
        <dbReference type="Proteomes" id="UP000273145"/>
    </source>
</evidence>
<reference evidence="3 10" key="1">
    <citation type="submission" date="2018-11" db="EMBL/GenBank/DDBJ databases">
        <title>Genome sequencing of Paenibacillus lentus DSM25539(T).</title>
        <authorList>
            <person name="Kook J.-K."/>
            <person name="Park S.-N."/>
            <person name="Lim Y.K."/>
        </authorList>
    </citation>
    <scope>NUCLEOTIDE SEQUENCE [LARGE SCALE GENOMIC DNA]</scope>
    <source>
        <strain evidence="3 10">DSM 25539</strain>
    </source>
</reference>
<evidence type="ECO:0000313" key="5">
    <source>
        <dbReference type="EMBL" id="AZK46597.1"/>
    </source>
</evidence>
<dbReference type="KEGG" id="plen:EIM92_18665"/>
<evidence type="ECO:0000313" key="6">
    <source>
        <dbReference type="EMBL" id="AZK47606.1"/>
    </source>
</evidence>
<dbReference type="EMBL" id="CP034248">
    <property type="protein sequence ID" value="AZK48310.1"/>
    <property type="molecule type" value="Genomic_DNA"/>
</dbReference>
<keyword evidence="10" id="KW-1185">Reference proteome</keyword>
<keyword evidence="1" id="KW-0812">Transmembrane</keyword>
<evidence type="ECO:0000313" key="7">
    <source>
        <dbReference type="EMBL" id="AZK47778.1"/>
    </source>
</evidence>
<gene>
    <name evidence="3" type="ORF">EIM92_00915</name>
    <name evidence="4" type="ORF">EIM92_06765</name>
    <name evidence="5" type="ORF">EIM92_10910</name>
    <name evidence="6" type="ORF">EIM92_16825</name>
    <name evidence="7" type="ORF">EIM92_17760</name>
    <name evidence="8" type="ORF">EIM92_18665</name>
    <name evidence="9" type="ORF">EIM92_20780</name>
</gene>
<dbReference type="EMBL" id="CP034248">
    <property type="protein sequence ID" value="AZK45942.1"/>
    <property type="molecule type" value="Genomic_DNA"/>
</dbReference>
<evidence type="ECO:0000313" key="3">
    <source>
        <dbReference type="EMBL" id="AZK44928.1"/>
    </source>
</evidence>
<dbReference type="OrthoDB" id="29496at2"/>
<evidence type="ECO:0000313" key="9">
    <source>
        <dbReference type="EMBL" id="AZK48310.1"/>
    </source>
</evidence>
<dbReference type="InterPro" id="IPR038721">
    <property type="entry name" value="IS701-like_DDE_dom"/>
</dbReference>
<evidence type="ECO:0000313" key="8">
    <source>
        <dbReference type="EMBL" id="AZK47938.1"/>
    </source>
</evidence>
<dbReference type="Gene3D" id="3.90.350.10">
    <property type="entry name" value="Transposase Inhibitor Protein From Tn5, Chain A, domain 1"/>
    <property type="match status" value="1"/>
</dbReference>
<feature type="domain" description="Transposase IS701-like DDE" evidence="2">
    <location>
        <begin position="73"/>
        <end position="259"/>
    </location>
</feature>
<sequence length="452" mass="52174">MIEQSILQNQLPNEIKPAFKELKVLQHLRTAGFKKRFGYTCSFLFQLVFVLLFHHKNWFRLLESEKGDTFPGKDAIYRFLNHSGYAWRKFLSLLSSSTIDKIRPLTGEDRMSAFVVDDSMFERNRSKKVELLSRFKDHATGSFYKGFRMLTLGWSDGHTFIPVDFSLLASMKSQINGIMQGIDKRTSGYKRRVEALLPAPEIIPSMIDRALSAGVQASYVLMDSWFTHAPLIQAIVDRGLDVIGMVKADKKRYLVDERRLSLQELYYEAIPVQGKNKGILRSIRTELSPGIPVMMVFVRHRSKKKEWLAILCTDLTISEEKMIQIYGIRWDIEVFFKCAKSLLRLQKEFQGRSYDLLISHTTIVFSRYILLAWQHRQSTDNRTLGGLFYLLCDEVGQLDWAVALKQLIELIEDISKKASKKITTLIQTQLQQWIAGLPSYIKAYLPISSCES</sequence>
<dbReference type="EMBL" id="CP034248">
    <property type="protein sequence ID" value="AZK46597.1"/>
    <property type="molecule type" value="Genomic_DNA"/>
</dbReference>
<dbReference type="SUPFAM" id="SSF53098">
    <property type="entry name" value="Ribonuclease H-like"/>
    <property type="match status" value="1"/>
</dbReference>
<dbReference type="KEGG" id="plen:EIM92_10910"/>
<name>A0A3Q8S8M0_9BACL</name>
<dbReference type="KEGG" id="plen:EIM92_06765"/>
<dbReference type="KEGG" id="plen:EIM92_00915"/>
<keyword evidence="1" id="KW-1133">Transmembrane helix</keyword>